<dbReference type="InterPro" id="IPR001660">
    <property type="entry name" value="SAM"/>
</dbReference>
<evidence type="ECO:0000313" key="4">
    <source>
        <dbReference type="EMBL" id="KAK4447703.1"/>
    </source>
</evidence>
<dbReference type="InterPro" id="IPR001849">
    <property type="entry name" value="PH_domain"/>
</dbReference>
<dbReference type="Pfam" id="PF07647">
    <property type="entry name" value="SAM_2"/>
    <property type="match status" value="1"/>
</dbReference>
<feature type="compositionally biased region" description="Basic residues" evidence="1">
    <location>
        <begin position="321"/>
        <end position="330"/>
    </location>
</feature>
<dbReference type="SUPFAM" id="SSF47769">
    <property type="entry name" value="SAM/Pointed domain"/>
    <property type="match status" value="1"/>
</dbReference>
<dbReference type="Gene3D" id="2.30.29.30">
    <property type="entry name" value="Pleckstrin-homology domain (PH domain)/Phosphotyrosine-binding domain (PTB)"/>
    <property type="match status" value="1"/>
</dbReference>
<dbReference type="SUPFAM" id="SSF50729">
    <property type="entry name" value="PH domain-like"/>
    <property type="match status" value="1"/>
</dbReference>
<evidence type="ECO:0000259" key="3">
    <source>
        <dbReference type="PROSITE" id="PS50105"/>
    </source>
</evidence>
<dbReference type="Proteomes" id="UP001321760">
    <property type="component" value="Unassembled WGS sequence"/>
</dbReference>
<reference evidence="4" key="2">
    <citation type="submission" date="2023-05" db="EMBL/GenBank/DDBJ databases">
        <authorList>
            <consortium name="Lawrence Berkeley National Laboratory"/>
            <person name="Steindorff A."/>
            <person name="Hensen N."/>
            <person name="Bonometti L."/>
            <person name="Westerberg I."/>
            <person name="Brannstrom I.O."/>
            <person name="Guillou S."/>
            <person name="Cros-Aarteil S."/>
            <person name="Calhoun S."/>
            <person name="Haridas S."/>
            <person name="Kuo A."/>
            <person name="Mondo S."/>
            <person name="Pangilinan J."/>
            <person name="Riley R."/>
            <person name="Labutti K."/>
            <person name="Andreopoulos B."/>
            <person name="Lipzen A."/>
            <person name="Chen C."/>
            <person name="Yanf M."/>
            <person name="Daum C."/>
            <person name="Ng V."/>
            <person name="Clum A."/>
            <person name="Ohm R."/>
            <person name="Martin F."/>
            <person name="Silar P."/>
            <person name="Natvig D."/>
            <person name="Lalanne C."/>
            <person name="Gautier V."/>
            <person name="Ament-Velasquez S.L."/>
            <person name="Kruys A."/>
            <person name="Hutchinson M.I."/>
            <person name="Powell A.J."/>
            <person name="Barry K."/>
            <person name="Miller A.N."/>
            <person name="Grigoriev I.V."/>
            <person name="Debuchy R."/>
            <person name="Gladieux P."/>
            <person name="Thoren M.H."/>
            <person name="Johannesson H."/>
        </authorList>
    </citation>
    <scope>NUCLEOTIDE SEQUENCE</scope>
    <source>
        <strain evidence="4">PSN243</strain>
    </source>
</reference>
<dbReference type="Gene3D" id="1.10.150.50">
    <property type="entry name" value="Transcription Factor, Ets-1"/>
    <property type="match status" value="1"/>
</dbReference>
<feature type="compositionally biased region" description="Polar residues" evidence="1">
    <location>
        <begin position="553"/>
        <end position="563"/>
    </location>
</feature>
<feature type="region of interest" description="Disordered" evidence="1">
    <location>
        <begin position="553"/>
        <end position="576"/>
    </location>
</feature>
<reference evidence="4" key="1">
    <citation type="journal article" date="2023" name="Mol. Phylogenet. Evol.">
        <title>Genome-scale phylogeny and comparative genomics of the fungal order Sordariales.</title>
        <authorList>
            <person name="Hensen N."/>
            <person name="Bonometti L."/>
            <person name="Westerberg I."/>
            <person name="Brannstrom I.O."/>
            <person name="Guillou S."/>
            <person name="Cros-Aarteil S."/>
            <person name="Calhoun S."/>
            <person name="Haridas S."/>
            <person name="Kuo A."/>
            <person name="Mondo S."/>
            <person name="Pangilinan J."/>
            <person name="Riley R."/>
            <person name="LaButti K."/>
            <person name="Andreopoulos B."/>
            <person name="Lipzen A."/>
            <person name="Chen C."/>
            <person name="Yan M."/>
            <person name="Daum C."/>
            <person name="Ng V."/>
            <person name="Clum A."/>
            <person name="Steindorff A."/>
            <person name="Ohm R.A."/>
            <person name="Martin F."/>
            <person name="Silar P."/>
            <person name="Natvig D.O."/>
            <person name="Lalanne C."/>
            <person name="Gautier V."/>
            <person name="Ament-Velasquez S.L."/>
            <person name="Kruys A."/>
            <person name="Hutchinson M.I."/>
            <person name="Powell A.J."/>
            <person name="Barry K."/>
            <person name="Miller A.N."/>
            <person name="Grigoriev I.V."/>
            <person name="Debuchy R."/>
            <person name="Gladieux P."/>
            <person name="Hiltunen Thoren M."/>
            <person name="Johannesson H."/>
        </authorList>
    </citation>
    <scope>NUCLEOTIDE SEQUENCE</scope>
    <source>
        <strain evidence="4">PSN243</strain>
    </source>
</reference>
<dbReference type="InterPro" id="IPR013761">
    <property type="entry name" value="SAM/pointed_sf"/>
</dbReference>
<dbReference type="PROSITE" id="PS50003">
    <property type="entry name" value="PH_DOMAIN"/>
    <property type="match status" value="1"/>
</dbReference>
<accession>A0AAV9GK28</accession>
<gene>
    <name evidence="4" type="ORF">QBC34DRAFT_127742</name>
</gene>
<dbReference type="InterPro" id="IPR011993">
    <property type="entry name" value="PH-like_dom_sf"/>
</dbReference>
<keyword evidence="5" id="KW-1185">Reference proteome</keyword>
<dbReference type="PROSITE" id="PS50105">
    <property type="entry name" value="SAM_DOMAIN"/>
    <property type="match status" value="1"/>
</dbReference>
<dbReference type="EMBL" id="MU865948">
    <property type="protein sequence ID" value="KAK4447703.1"/>
    <property type="molecule type" value="Genomic_DNA"/>
</dbReference>
<dbReference type="CDD" id="cd09535">
    <property type="entry name" value="SAM_BOI-like_fungal"/>
    <property type="match status" value="1"/>
</dbReference>
<protein>
    <submittedName>
        <fullName evidence="4">Protein BOI2</fullName>
    </submittedName>
</protein>
<feature type="region of interest" description="Disordered" evidence="1">
    <location>
        <begin position="646"/>
        <end position="670"/>
    </location>
</feature>
<dbReference type="SMART" id="SM00454">
    <property type="entry name" value="SAM"/>
    <property type="match status" value="1"/>
</dbReference>
<feature type="region of interest" description="Disordered" evidence="1">
    <location>
        <begin position="491"/>
        <end position="537"/>
    </location>
</feature>
<organism evidence="4 5">
    <name type="scientific">Podospora aff. communis PSN243</name>
    <dbReference type="NCBI Taxonomy" id="3040156"/>
    <lineage>
        <taxon>Eukaryota</taxon>
        <taxon>Fungi</taxon>
        <taxon>Dikarya</taxon>
        <taxon>Ascomycota</taxon>
        <taxon>Pezizomycotina</taxon>
        <taxon>Sordariomycetes</taxon>
        <taxon>Sordariomycetidae</taxon>
        <taxon>Sordariales</taxon>
        <taxon>Podosporaceae</taxon>
        <taxon>Podospora</taxon>
    </lineage>
</organism>
<sequence length="891" mass="98626">MVCLPVPRAIVPACVEPTLTMIQEQARWGTPRPLPQREMREKPGARASLFSNRTVKLRPKSVHTEFMGTDWEMEESEIEIESVIESDAYSDIEDDVECGLEDGENSPRISVGSSGQPSFTTLSSYDEVQTPRSVIFRGAQYPFDNEPKPVEGPRGPHLFHNSITSAQSIELQHALSLSPVTPKDPRQMDAQLQGFHRTPLPGRRTSGPFQFSDAELETSNLPDWTPEMIAQWMLNAGVELPACERFLENDINGAILITLKFQDLKELGISSFGVRTRIWEEIHVMRDLQQPGPQPETPIEDEPDRQVRRELHRQNSSADKPKRKPSKPRAKFNDVISPLESVSIVGIEQMMPKPHHCKKGQNCQKWKRNQRMIEAFKRDHPFINVEAGGVIMVAGNPGNPATAPAIDPNMHEDYFRPSSDAIPSFVASSDVMGPGDLPPVQYLQEAMLQSVQQRDPQDNVRNFLNFQSQLTQGAEMPLTPPFEILPRDVQQRAASAGPGTGLRGLPKLSIPSQAPSPLSAAHQPASAHPGNSVPLSAHPLAARPLSQTIPSFREMSPTTSEEGTPTAPYRFGTPASMMDVPATVTELPPLSREITQSVPPDMNFRQQVHVPARSLSRATIRRPSFPVLPALDENRIVTPMTLKPSRTFPMARSTSVRQTGTPVQKAPPRVHYPWTSAEHPTMERAIPPMTAVDIGGRLSPVRTGPMEDMTGGDQISYQGLMKKRKNKMLRHEWHEHFFTLRGTRLAMHKDAETANNKTLEYIDIDDYAIACSSMANSKLNSAFKAMHIRRGSDDKAAKGDVAAFSFQLIPQDTKGGAKLKKRESTLGSLLGGSSASSVSTVDGAINGTGKTHHFAVKNRDDRIDWMRELMLAKALKQKGEGFEVSVNGNMI</sequence>
<name>A0AAV9GK28_9PEZI</name>
<feature type="domain" description="PH" evidence="2">
    <location>
        <begin position="714"/>
        <end position="874"/>
    </location>
</feature>
<dbReference type="AlphaFoldDB" id="A0AAV9GK28"/>
<comment type="caution">
    <text evidence="4">The sequence shown here is derived from an EMBL/GenBank/DDBJ whole genome shotgun (WGS) entry which is preliminary data.</text>
</comment>
<proteinExistence type="predicted"/>
<feature type="domain" description="SAM" evidence="3">
    <location>
        <begin position="224"/>
        <end position="288"/>
    </location>
</feature>
<evidence type="ECO:0000256" key="1">
    <source>
        <dbReference type="SAM" id="MobiDB-lite"/>
    </source>
</evidence>
<dbReference type="SMART" id="SM00233">
    <property type="entry name" value="PH"/>
    <property type="match status" value="1"/>
</dbReference>
<evidence type="ECO:0000259" key="2">
    <source>
        <dbReference type="PROSITE" id="PS50003"/>
    </source>
</evidence>
<feature type="region of interest" description="Disordered" evidence="1">
    <location>
        <begin position="310"/>
        <end position="333"/>
    </location>
</feature>
<feature type="compositionally biased region" description="Polar residues" evidence="1">
    <location>
        <begin position="652"/>
        <end position="662"/>
    </location>
</feature>
<evidence type="ECO:0000313" key="5">
    <source>
        <dbReference type="Proteomes" id="UP001321760"/>
    </source>
</evidence>